<dbReference type="SUPFAM" id="SSF56672">
    <property type="entry name" value="DNA/RNA polymerases"/>
    <property type="match status" value="1"/>
</dbReference>
<dbReference type="PANTHER" id="PTHR46890">
    <property type="entry name" value="NON-LTR RETROLELEMENT REVERSE TRANSCRIPTASE-LIKE PROTEIN-RELATED"/>
    <property type="match status" value="1"/>
</dbReference>
<evidence type="ECO:0000313" key="3">
    <source>
        <dbReference type="Proteomes" id="UP001358586"/>
    </source>
</evidence>
<dbReference type="InterPro" id="IPR052343">
    <property type="entry name" value="Retrotransposon-Effector_Assoc"/>
</dbReference>
<evidence type="ECO:0000259" key="1">
    <source>
        <dbReference type="Pfam" id="PF00078"/>
    </source>
</evidence>
<keyword evidence="3" id="KW-1185">Reference proteome</keyword>
<reference evidence="2 3" key="1">
    <citation type="submission" date="2023-03" db="EMBL/GenBank/DDBJ databases">
        <title>WGS of Gossypium arboreum.</title>
        <authorList>
            <person name="Yu D."/>
        </authorList>
    </citation>
    <scope>NUCLEOTIDE SEQUENCE [LARGE SCALE GENOMIC DNA]</scope>
    <source>
        <tissue evidence="2">Leaf</tissue>
    </source>
</reference>
<dbReference type="EMBL" id="JARKNE010000002">
    <property type="protein sequence ID" value="KAK5841990.1"/>
    <property type="molecule type" value="Genomic_DNA"/>
</dbReference>
<dbReference type="PANTHER" id="PTHR46890:SF48">
    <property type="entry name" value="RNA-DIRECTED DNA POLYMERASE"/>
    <property type="match status" value="1"/>
</dbReference>
<feature type="domain" description="Reverse transcriptase" evidence="1">
    <location>
        <begin position="53"/>
        <end position="159"/>
    </location>
</feature>
<dbReference type="Pfam" id="PF00078">
    <property type="entry name" value="RVT_1"/>
    <property type="match status" value="1"/>
</dbReference>
<evidence type="ECO:0000313" key="2">
    <source>
        <dbReference type="EMBL" id="KAK5841990.1"/>
    </source>
</evidence>
<gene>
    <name evidence="2" type="ORF">PVK06_004316</name>
</gene>
<comment type="caution">
    <text evidence="2">The sequence shown here is derived from an EMBL/GenBank/DDBJ whole genome shotgun (WGS) entry which is preliminary data.</text>
</comment>
<dbReference type="InterPro" id="IPR043502">
    <property type="entry name" value="DNA/RNA_pol_sf"/>
</dbReference>
<dbReference type="Proteomes" id="UP001358586">
    <property type="component" value="Chromosome 2"/>
</dbReference>
<dbReference type="CDD" id="cd01650">
    <property type="entry name" value="RT_nLTR_like"/>
    <property type="match status" value="1"/>
</dbReference>
<accession>A0ABR0QRP1</accession>
<name>A0ABR0QRP1_GOSAR</name>
<sequence>MGPTKAPGSDGFPAVFFQRFWHIVGKEVVTFYLGILNEGQNFGPLNSTDIVLIPKTQNPSNLATFRPISLCSVLYKIVAKTIANRFQTVIGRCIDAAQSAFIPGRLISDNVILAYEILHTFRNKRIGTKGYMAVKFDMSKAYDRVEWSFLKAVMLKMGFAKD</sequence>
<proteinExistence type="predicted"/>
<organism evidence="2 3">
    <name type="scientific">Gossypium arboreum</name>
    <name type="common">Tree cotton</name>
    <name type="synonym">Gossypium nanking</name>
    <dbReference type="NCBI Taxonomy" id="29729"/>
    <lineage>
        <taxon>Eukaryota</taxon>
        <taxon>Viridiplantae</taxon>
        <taxon>Streptophyta</taxon>
        <taxon>Embryophyta</taxon>
        <taxon>Tracheophyta</taxon>
        <taxon>Spermatophyta</taxon>
        <taxon>Magnoliopsida</taxon>
        <taxon>eudicotyledons</taxon>
        <taxon>Gunneridae</taxon>
        <taxon>Pentapetalae</taxon>
        <taxon>rosids</taxon>
        <taxon>malvids</taxon>
        <taxon>Malvales</taxon>
        <taxon>Malvaceae</taxon>
        <taxon>Malvoideae</taxon>
        <taxon>Gossypium</taxon>
    </lineage>
</organism>
<dbReference type="InterPro" id="IPR000477">
    <property type="entry name" value="RT_dom"/>
</dbReference>
<protein>
    <recommendedName>
        <fullName evidence="1">Reverse transcriptase domain-containing protein</fullName>
    </recommendedName>
</protein>